<dbReference type="AlphaFoldDB" id="A0A645AIY2"/>
<reference evidence="1" key="1">
    <citation type="submission" date="2019-08" db="EMBL/GenBank/DDBJ databases">
        <authorList>
            <person name="Kucharzyk K."/>
            <person name="Murdoch R.W."/>
            <person name="Higgins S."/>
            <person name="Loffler F."/>
        </authorList>
    </citation>
    <scope>NUCLEOTIDE SEQUENCE</scope>
</reference>
<accession>A0A645AIY2</accession>
<evidence type="ECO:0000313" key="1">
    <source>
        <dbReference type="EMBL" id="MPM52987.1"/>
    </source>
</evidence>
<dbReference type="EMBL" id="VSSQ01014120">
    <property type="protein sequence ID" value="MPM52987.1"/>
    <property type="molecule type" value="Genomic_DNA"/>
</dbReference>
<gene>
    <name evidence="1" type="ORF">SDC9_99751</name>
</gene>
<name>A0A645AIY2_9ZZZZ</name>
<sequence>MFHIAVEGGERHRSAVGGEDAGHHAVYEVKGVSEVCRSLGFVFVIPEECFQFVAGGSAVQRDIVQKSLRLVEFECYLFSFVLYQAVPKQRYL</sequence>
<comment type="caution">
    <text evidence="1">The sequence shown here is derived from an EMBL/GenBank/DDBJ whole genome shotgun (WGS) entry which is preliminary data.</text>
</comment>
<organism evidence="1">
    <name type="scientific">bioreactor metagenome</name>
    <dbReference type="NCBI Taxonomy" id="1076179"/>
    <lineage>
        <taxon>unclassified sequences</taxon>
        <taxon>metagenomes</taxon>
        <taxon>ecological metagenomes</taxon>
    </lineage>
</organism>
<protein>
    <submittedName>
        <fullName evidence="1">Uncharacterized protein</fullName>
    </submittedName>
</protein>
<proteinExistence type="predicted"/>